<dbReference type="AlphaFoldDB" id="A0A3D3RD00"/>
<comment type="caution">
    <text evidence="2">The sequence shown here is derived from an EMBL/GenBank/DDBJ whole genome shotgun (WGS) entry which is preliminary data.</text>
</comment>
<dbReference type="CDD" id="cd15482">
    <property type="entry name" value="Sialidase_non-viral"/>
    <property type="match status" value="1"/>
</dbReference>
<dbReference type="InterPro" id="IPR036278">
    <property type="entry name" value="Sialidase_sf"/>
</dbReference>
<feature type="domain" description="Sialidase" evidence="1">
    <location>
        <begin position="71"/>
        <end position="343"/>
    </location>
</feature>
<dbReference type="InterPro" id="IPR011040">
    <property type="entry name" value="Sialidase"/>
</dbReference>
<proteinExistence type="predicted"/>
<dbReference type="EMBL" id="DQAY01000146">
    <property type="protein sequence ID" value="HCO25978.1"/>
    <property type="molecule type" value="Genomic_DNA"/>
</dbReference>
<name>A0A3D3RD00_9PLAN</name>
<evidence type="ECO:0000259" key="1">
    <source>
        <dbReference type="Pfam" id="PF13088"/>
    </source>
</evidence>
<protein>
    <recommendedName>
        <fullName evidence="1">Sialidase domain-containing protein</fullName>
    </recommendedName>
</protein>
<reference evidence="2 3" key="1">
    <citation type="journal article" date="2018" name="Nat. Biotechnol.">
        <title>A standardized bacterial taxonomy based on genome phylogeny substantially revises the tree of life.</title>
        <authorList>
            <person name="Parks D.H."/>
            <person name="Chuvochina M."/>
            <person name="Waite D.W."/>
            <person name="Rinke C."/>
            <person name="Skarshewski A."/>
            <person name="Chaumeil P.A."/>
            <person name="Hugenholtz P."/>
        </authorList>
    </citation>
    <scope>NUCLEOTIDE SEQUENCE [LARGE SCALE GENOMIC DNA]</scope>
    <source>
        <strain evidence="2">UBA9375</strain>
    </source>
</reference>
<organism evidence="2 3">
    <name type="scientific">Gimesia maris</name>
    <dbReference type="NCBI Taxonomy" id="122"/>
    <lineage>
        <taxon>Bacteria</taxon>
        <taxon>Pseudomonadati</taxon>
        <taxon>Planctomycetota</taxon>
        <taxon>Planctomycetia</taxon>
        <taxon>Planctomycetales</taxon>
        <taxon>Planctomycetaceae</taxon>
        <taxon>Gimesia</taxon>
    </lineage>
</organism>
<evidence type="ECO:0000313" key="3">
    <source>
        <dbReference type="Proteomes" id="UP000263642"/>
    </source>
</evidence>
<sequence>MESLSGVLMRIFTLCIVVVVLAALSPVELSADEPHVLKQVVAVENVCAWPNLTLLPDGTIIAVFHNQPSHGQQEGDIDCWASPDGIKWEKRSTITEHEPNTVRMNHATGLAKNGDLIVLCSGWSNLKQPERPKQAAFRDAILRSWVLRSSDGGRNWTKSGDFPAAETGWSEYIPFGDIWVGADGALHVSCYQGEFKDPSQSTKTKGWKSSHLKSEDDGRTWSVVSVIGPAHNETDLFYLGEKNWLAAARIDKMELIRSTDNGVTWQAPQPVTGRNEINGHLTRLKDGRLLLSYGIRVNGKRGVCAKLSHDEGQTWSEPIRISHTADGGDCGYPSSIQKENGEIVTAWYSSESPQHVGYHLGVTVWKVPERGSN</sequence>
<dbReference type="Proteomes" id="UP000263642">
    <property type="component" value="Unassembled WGS sequence"/>
</dbReference>
<dbReference type="Gene3D" id="2.120.10.10">
    <property type="match status" value="1"/>
</dbReference>
<dbReference type="SUPFAM" id="SSF50939">
    <property type="entry name" value="Sialidases"/>
    <property type="match status" value="1"/>
</dbReference>
<gene>
    <name evidence="2" type="ORF">DIT97_24210</name>
</gene>
<dbReference type="PANTHER" id="PTHR43752:SF2">
    <property type="entry name" value="BNR_ASP-BOX REPEAT FAMILY PROTEIN"/>
    <property type="match status" value="1"/>
</dbReference>
<dbReference type="Pfam" id="PF13088">
    <property type="entry name" value="BNR_2"/>
    <property type="match status" value="1"/>
</dbReference>
<accession>A0A3D3RD00</accession>
<dbReference type="PANTHER" id="PTHR43752">
    <property type="entry name" value="BNR/ASP-BOX REPEAT FAMILY PROTEIN"/>
    <property type="match status" value="1"/>
</dbReference>
<evidence type="ECO:0000313" key="2">
    <source>
        <dbReference type="EMBL" id="HCO25978.1"/>
    </source>
</evidence>